<comment type="function">
    <text evidence="7">Metal-dependent single-stranded DNA (ssDNA) exonuclease involved in mitochondrial genome maintenance. Has preference for 5'-3' exonuclease activity. Necessary for maintenance of proper 7S DNA levels. Probably involved in mitochondrial DNA (mtDNA) repair.</text>
</comment>
<keyword evidence="10" id="KW-1185">Reference proteome</keyword>
<sequence length="341" mass="38858">MTFGMLVSHTKSRRFVYRLLQYCNTISVGKCFSTSCAWTSRKKPSQYGTVDTERYSSLVKAVVSSRVSYQTPDSLEEEDNTLYGPIVRSKSSSNKLTPVVPKNFHPLIKEEKTMLSEECDPGKPVRLSLPRGSERSDMPSVTRILQQTMSPQQLFYLERWKRKMMAELGEEGFKAYSANLFKQGKLFHAVLEDALAPSETSNEETEYSEDTAGYVESIQHVLDDISEVRAIESAVQHQVLKYVGIVDCVAKYRGTLCAIDWKTSEKSKPFLHNTYDNPIQVAAYAGALNSDDNYSYQIKNGLIVVAYKDGSPAHPHFLDFGKVTQYWEKWLLRLEIYMEKK</sequence>
<evidence type="ECO:0000313" key="10">
    <source>
        <dbReference type="Proteomes" id="UP000515152"/>
    </source>
</evidence>
<evidence type="ECO:0000313" key="11">
    <source>
        <dbReference type="RefSeq" id="XP_012685290.2"/>
    </source>
</evidence>
<evidence type="ECO:0000256" key="1">
    <source>
        <dbReference type="ARBA" id="ARBA00022722"/>
    </source>
</evidence>
<proteinExistence type="inferred from homology"/>
<dbReference type="RefSeq" id="XP_012685290.2">
    <property type="nucleotide sequence ID" value="XM_012829836.2"/>
</dbReference>
<dbReference type="GO" id="GO:0005739">
    <property type="term" value="C:mitochondrion"/>
    <property type="evidence" value="ECO:0007669"/>
    <property type="project" value="UniProtKB-SubCell"/>
</dbReference>
<keyword evidence="4 7" id="KW-0269">Exonuclease</keyword>
<dbReference type="OrthoDB" id="5777131at2759"/>
<evidence type="ECO:0000256" key="4">
    <source>
        <dbReference type="ARBA" id="ARBA00022839"/>
    </source>
</evidence>
<keyword evidence="5 7" id="KW-0496">Mitochondrion</keyword>
<comment type="similarity">
    <text evidence="7">Belongs to the MGME1 family.</text>
</comment>
<dbReference type="GO" id="GO:0008297">
    <property type="term" value="F:single-stranded DNA exodeoxyribonuclease activity"/>
    <property type="evidence" value="ECO:0007669"/>
    <property type="project" value="UniProtKB-UniRule"/>
</dbReference>
<dbReference type="CTD" id="92667"/>
<dbReference type="HAMAP" id="MF_03030">
    <property type="entry name" value="MGME1"/>
    <property type="match status" value="1"/>
</dbReference>
<evidence type="ECO:0000256" key="5">
    <source>
        <dbReference type="ARBA" id="ARBA00023128"/>
    </source>
</evidence>
<dbReference type="KEGG" id="char:105902285"/>
<evidence type="ECO:0000256" key="7">
    <source>
        <dbReference type="HAMAP-Rule" id="MF_03030"/>
    </source>
</evidence>
<feature type="active site" evidence="7">
    <location>
        <position position="260"/>
    </location>
</feature>
<feature type="region of interest" description="Disordered" evidence="8">
    <location>
        <begin position="118"/>
        <end position="137"/>
    </location>
</feature>
<reference evidence="11" key="1">
    <citation type="submission" date="2025-08" db="UniProtKB">
        <authorList>
            <consortium name="RefSeq"/>
        </authorList>
    </citation>
    <scope>IDENTIFICATION</scope>
</reference>
<dbReference type="InterPro" id="IPR011604">
    <property type="entry name" value="PDDEXK-like_dom_sf"/>
</dbReference>
<gene>
    <name evidence="11" type="primary">mgme1</name>
    <name evidence="7" type="synonym">MGME1</name>
</gene>
<feature type="active site" evidence="7">
    <location>
        <position position="247"/>
    </location>
</feature>
<evidence type="ECO:0000256" key="6">
    <source>
        <dbReference type="ARBA" id="ARBA00023204"/>
    </source>
</evidence>
<dbReference type="GO" id="GO:0043504">
    <property type="term" value="P:mitochondrial DNA repair"/>
    <property type="evidence" value="ECO:0007669"/>
    <property type="project" value="UniProtKB-UniRule"/>
</dbReference>
<accession>A0A6P3VZH4</accession>
<dbReference type="EC" id="3.1.-.-" evidence="7"/>
<evidence type="ECO:0000256" key="8">
    <source>
        <dbReference type="SAM" id="MobiDB-lite"/>
    </source>
</evidence>
<keyword evidence="1 7" id="KW-0540">Nuclease</keyword>
<evidence type="ECO:0000259" key="9">
    <source>
        <dbReference type="Pfam" id="PF12705"/>
    </source>
</evidence>
<dbReference type="Gene3D" id="3.90.320.10">
    <property type="match status" value="1"/>
</dbReference>
<dbReference type="PANTHER" id="PTHR31340">
    <property type="entry name" value="MITOCHONDRIAL GENOME MAINTENANCE EXONUCLEASE 1"/>
    <property type="match status" value="1"/>
</dbReference>
<dbReference type="PANTHER" id="PTHR31340:SF3">
    <property type="entry name" value="MITOCHONDRIAL GENOME MAINTENANCE EXONUCLEASE 1"/>
    <property type="match status" value="1"/>
</dbReference>
<dbReference type="AlphaFoldDB" id="A0A6P3VZH4"/>
<comment type="subcellular location">
    <subcellularLocation>
        <location evidence="7">Mitochondrion</location>
    </subcellularLocation>
</comment>
<evidence type="ECO:0000256" key="2">
    <source>
        <dbReference type="ARBA" id="ARBA00022763"/>
    </source>
</evidence>
<dbReference type="GeneID" id="105902285"/>
<feature type="active site" evidence="7">
    <location>
        <position position="262"/>
    </location>
</feature>
<keyword evidence="6" id="KW-0234">DNA repair</keyword>
<dbReference type="Proteomes" id="UP000515152">
    <property type="component" value="Chromosome 13"/>
</dbReference>
<dbReference type="InterPro" id="IPR038726">
    <property type="entry name" value="PDDEXK_AddAB-type"/>
</dbReference>
<dbReference type="GO" id="GO:0006264">
    <property type="term" value="P:mitochondrial DNA replication"/>
    <property type="evidence" value="ECO:0007669"/>
    <property type="project" value="TreeGrafter"/>
</dbReference>
<keyword evidence="3 7" id="KW-0378">Hydrolase</keyword>
<dbReference type="Pfam" id="PF12705">
    <property type="entry name" value="PDDEXK_1"/>
    <property type="match status" value="1"/>
</dbReference>
<feature type="domain" description="PD-(D/E)XK endonuclease-like" evidence="9">
    <location>
        <begin position="182"/>
        <end position="298"/>
    </location>
</feature>
<name>A0A6P3VZH4_CLUHA</name>
<organism evidence="10 11">
    <name type="scientific">Clupea harengus</name>
    <name type="common">Atlantic herring</name>
    <dbReference type="NCBI Taxonomy" id="7950"/>
    <lineage>
        <taxon>Eukaryota</taxon>
        <taxon>Metazoa</taxon>
        <taxon>Chordata</taxon>
        <taxon>Craniata</taxon>
        <taxon>Vertebrata</taxon>
        <taxon>Euteleostomi</taxon>
        <taxon>Actinopterygii</taxon>
        <taxon>Neopterygii</taxon>
        <taxon>Teleostei</taxon>
        <taxon>Clupei</taxon>
        <taxon>Clupeiformes</taxon>
        <taxon>Clupeoidei</taxon>
        <taxon>Clupeidae</taxon>
        <taxon>Clupea</taxon>
    </lineage>
</organism>
<keyword evidence="2" id="KW-0227">DNA damage</keyword>
<protein>
    <recommendedName>
        <fullName evidence="7">Mitochondrial genome maintenance exonuclease 1</fullName>
        <ecNumber evidence="7">3.1.-.-</ecNumber>
    </recommendedName>
</protein>
<dbReference type="FunFam" id="3.90.320.10:FF:000005">
    <property type="entry name" value="Mitochondrial genome maintenance exonuclease 1"/>
    <property type="match status" value="1"/>
</dbReference>
<evidence type="ECO:0000256" key="3">
    <source>
        <dbReference type="ARBA" id="ARBA00022801"/>
    </source>
</evidence>